<dbReference type="InterPro" id="IPR003661">
    <property type="entry name" value="HisK_dim/P_dom"/>
</dbReference>
<dbReference type="CDD" id="cd00082">
    <property type="entry name" value="HisKA"/>
    <property type="match status" value="1"/>
</dbReference>
<sequence>MKLLTSQQSRRLFGGLAAAVCVVFIVVAGFVLHTLQQSRARYYANAEEQSRNLAIALENFLRGHFHEVDLTVRRAADEFRLLHAQNRFDPAEFSAFLRSLKERVPHARSIRGSDADGQVIYGEDIDHSKIQNLGIREFYQRAKVERDLVFGVPVKSRITGDWVLPLIYAMTLPDGNFGGTTYVNMTTTTISDVIASMNVGKHGVITLLDSQHRILHRFPEVAEIVPGTEVPLSAPTRAALESGAQHATYVTESVRDGLQRVVSLERIGHYPVYVVVGLSSDDFLDPWRTEVRSAVLFLAALFALSAVLLLGARQSLRRQHRMVEQLIEAKDQALAAGRAKSEFVANMSHEIRTPMNAVLGMLQLLQHTALDVRQRDYTAKAEAAARTLLGLLNDILDFSKVEAGKMELEQVPFSMDRLLRELSVILSAYTGAKPVEIVFDVDPQLPHWLLGDALRLQQVLLNLCGNAIKFTAEGEVTLTVRVDGCAPDSGRTCVTFTVRDTGIGIAPEQCRHIFDGFSQAETSTARRFGGSGLGLAISQRLVRLMGGELSVASTLGAGSQFSFTVAFDPATPPAAAPLRAADLKGLECLVIDDHAGARQALAAMAESFGWRVDTADNGLDALKLVMQRSAGKPYDVLLVDWRMPLLDGWDTSVQLRELLPAEHTPLILMVTAHDREPLALRQAQQESQQRPVLDGVLIKPVTASMLFDSVADAMARHDHAAQPATAPAPASLLRLRGLRLLLVEDNPTNQQVACELLTYEGAQVDVAGNGQDAVELVMEAAELPHAILMDIQMPDMDGYAATRLILDGLRRQGRTPPPIIAMTANAMQSDRDAALAAGMVDHVGKPFDFATLVQVLLTHTEGKAAPESVAAEPTVATAAAATAAPTPGDNAAALNSEAALRQLGGLLPVYQMALRSFGAETHKLQRQLRDALDAGDAQAARAPLHVLKGLAGTVGAERLALLAGEAEQAVRRNAAPGAALDAAARAQAEAVLAALPPAVSAVATLLAQYPPVAAHS</sequence>
<dbReference type="PANTHER" id="PTHR45339:SF1">
    <property type="entry name" value="HYBRID SIGNAL TRANSDUCTION HISTIDINE KINASE J"/>
    <property type="match status" value="1"/>
</dbReference>
<keyword evidence="27" id="KW-1185">Reference proteome</keyword>
<proteinExistence type="predicted"/>
<evidence type="ECO:0000256" key="11">
    <source>
        <dbReference type="ARBA" id="ARBA00022840"/>
    </source>
</evidence>
<evidence type="ECO:0000256" key="22">
    <source>
        <dbReference type="SAM" id="Phobius"/>
    </source>
</evidence>
<name>A0A7X2LUP0_9BURK</name>
<dbReference type="InterPro" id="IPR004358">
    <property type="entry name" value="Sig_transdc_His_kin-like_C"/>
</dbReference>
<dbReference type="SUPFAM" id="SSF47226">
    <property type="entry name" value="Histidine-containing phosphotransfer domain, HPT domain"/>
    <property type="match status" value="1"/>
</dbReference>
<dbReference type="SMART" id="SM00388">
    <property type="entry name" value="HisKA"/>
    <property type="match status" value="1"/>
</dbReference>
<dbReference type="PROSITE" id="PS50109">
    <property type="entry name" value="HIS_KIN"/>
    <property type="match status" value="1"/>
</dbReference>
<dbReference type="EC" id="2.7.13.3" evidence="3"/>
<dbReference type="InterPro" id="IPR036097">
    <property type="entry name" value="HisK_dim/P_sf"/>
</dbReference>
<keyword evidence="13" id="KW-0902">Two-component regulatory system</keyword>
<dbReference type="InterPro" id="IPR011006">
    <property type="entry name" value="CheY-like_superfamily"/>
</dbReference>
<feature type="domain" description="Response regulatory" evidence="24">
    <location>
        <begin position="587"/>
        <end position="714"/>
    </location>
</feature>
<keyword evidence="12 22" id="KW-1133">Transmembrane helix</keyword>
<feature type="domain" description="HPt" evidence="25">
    <location>
        <begin position="906"/>
        <end position="1009"/>
    </location>
</feature>
<keyword evidence="5 21" id="KW-0597">Phosphoprotein</keyword>
<dbReference type="SUPFAM" id="SSF55874">
    <property type="entry name" value="ATPase domain of HSP90 chaperone/DNA topoisomerase II/histidine kinase"/>
    <property type="match status" value="1"/>
</dbReference>
<keyword evidence="14" id="KW-0843">Virulence</keyword>
<evidence type="ECO:0000256" key="1">
    <source>
        <dbReference type="ARBA" id="ARBA00000085"/>
    </source>
</evidence>
<evidence type="ECO:0000256" key="6">
    <source>
        <dbReference type="ARBA" id="ARBA00022679"/>
    </source>
</evidence>
<dbReference type="GO" id="GO:0005886">
    <property type="term" value="C:plasma membrane"/>
    <property type="evidence" value="ECO:0007669"/>
    <property type="project" value="UniProtKB-SubCell"/>
</dbReference>
<evidence type="ECO:0000256" key="21">
    <source>
        <dbReference type="PROSITE-ProRule" id="PRU00169"/>
    </source>
</evidence>
<evidence type="ECO:0000259" key="23">
    <source>
        <dbReference type="PROSITE" id="PS50109"/>
    </source>
</evidence>
<dbReference type="EMBL" id="WKJJ01000013">
    <property type="protein sequence ID" value="MRV74118.1"/>
    <property type="molecule type" value="Genomic_DNA"/>
</dbReference>
<dbReference type="AlphaFoldDB" id="A0A7X2LUP0"/>
<dbReference type="Gene3D" id="3.30.450.20">
    <property type="entry name" value="PAS domain"/>
    <property type="match status" value="2"/>
</dbReference>
<comment type="subcellular location">
    <subcellularLocation>
        <location evidence="2">Cell membrane</location>
        <topology evidence="2">Multi-pass membrane protein</topology>
    </subcellularLocation>
</comment>
<feature type="modified residue" description="4-aspartylphosphate" evidence="21">
    <location>
        <position position="640"/>
    </location>
</feature>
<dbReference type="Pfam" id="PF02518">
    <property type="entry name" value="HATPase_c"/>
    <property type="match status" value="1"/>
</dbReference>
<dbReference type="PROSITE" id="PS50894">
    <property type="entry name" value="HPT"/>
    <property type="match status" value="1"/>
</dbReference>
<keyword evidence="10" id="KW-0418">Kinase</keyword>
<evidence type="ECO:0000256" key="20">
    <source>
        <dbReference type="PROSITE-ProRule" id="PRU00110"/>
    </source>
</evidence>
<feature type="transmembrane region" description="Helical" evidence="22">
    <location>
        <begin position="12"/>
        <end position="32"/>
    </location>
</feature>
<evidence type="ECO:0000256" key="13">
    <source>
        <dbReference type="ARBA" id="ARBA00023012"/>
    </source>
</evidence>
<evidence type="ECO:0000256" key="5">
    <source>
        <dbReference type="ARBA" id="ARBA00022553"/>
    </source>
</evidence>
<evidence type="ECO:0000256" key="19">
    <source>
        <dbReference type="ARBA" id="ARBA00070152"/>
    </source>
</evidence>
<dbReference type="Pfam" id="PF00512">
    <property type="entry name" value="HisKA"/>
    <property type="match status" value="1"/>
</dbReference>
<dbReference type="PANTHER" id="PTHR45339">
    <property type="entry name" value="HYBRID SIGNAL TRANSDUCTION HISTIDINE KINASE J"/>
    <property type="match status" value="1"/>
</dbReference>
<dbReference type="CDD" id="cd12914">
    <property type="entry name" value="PDC1_DGC_like"/>
    <property type="match status" value="1"/>
</dbReference>
<dbReference type="SUPFAM" id="SSF52172">
    <property type="entry name" value="CheY-like"/>
    <property type="match status" value="2"/>
</dbReference>
<comment type="subunit">
    <text evidence="17">At low DSF concentrations, interacts with RpfF.</text>
</comment>
<evidence type="ECO:0000256" key="14">
    <source>
        <dbReference type="ARBA" id="ARBA00023026"/>
    </source>
</evidence>
<dbReference type="InterPro" id="IPR036641">
    <property type="entry name" value="HPT_dom_sf"/>
</dbReference>
<dbReference type="SUPFAM" id="SSF47384">
    <property type="entry name" value="Homodimeric domain of signal transducing histidine kinase"/>
    <property type="match status" value="1"/>
</dbReference>
<evidence type="ECO:0000256" key="2">
    <source>
        <dbReference type="ARBA" id="ARBA00004651"/>
    </source>
</evidence>
<evidence type="ECO:0000256" key="3">
    <source>
        <dbReference type="ARBA" id="ARBA00012438"/>
    </source>
</evidence>
<evidence type="ECO:0000313" key="27">
    <source>
        <dbReference type="Proteomes" id="UP000446768"/>
    </source>
</evidence>
<keyword evidence="15 22" id="KW-0472">Membrane</keyword>
<evidence type="ECO:0000256" key="8">
    <source>
        <dbReference type="ARBA" id="ARBA00022729"/>
    </source>
</evidence>
<evidence type="ECO:0000256" key="9">
    <source>
        <dbReference type="ARBA" id="ARBA00022741"/>
    </source>
</evidence>
<dbReference type="InterPro" id="IPR008207">
    <property type="entry name" value="Sig_transdc_His_kin_Hpt_dom"/>
</dbReference>
<evidence type="ECO:0000256" key="18">
    <source>
        <dbReference type="ARBA" id="ARBA00068150"/>
    </source>
</evidence>
<accession>A0A7X2LUP0</accession>
<evidence type="ECO:0000259" key="24">
    <source>
        <dbReference type="PROSITE" id="PS50110"/>
    </source>
</evidence>
<dbReference type="Gene3D" id="1.10.287.130">
    <property type="match status" value="1"/>
</dbReference>
<keyword evidence="7 22" id="KW-0812">Transmembrane</keyword>
<keyword evidence="11" id="KW-0067">ATP-binding</keyword>
<gene>
    <name evidence="26" type="ORF">GJ700_20625</name>
</gene>
<keyword evidence="6" id="KW-0808">Transferase</keyword>
<evidence type="ECO:0000256" key="15">
    <source>
        <dbReference type="ARBA" id="ARBA00023136"/>
    </source>
</evidence>
<dbReference type="InterPro" id="IPR036890">
    <property type="entry name" value="HATPase_C_sf"/>
</dbReference>
<feature type="modified residue" description="Phosphohistidine" evidence="20">
    <location>
        <position position="945"/>
    </location>
</feature>
<dbReference type="PROSITE" id="PS50110">
    <property type="entry name" value="RESPONSE_REGULATORY"/>
    <property type="match status" value="2"/>
</dbReference>
<feature type="domain" description="Response regulatory" evidence="24">
    <location>
        <begin position="739"/>
        <end position="860"/>
    </location>
</feature>
<dbReference type="GO" id="GO:0000155">
    <property type="term" value="F:phosphorelay sensor kinase activity"/>
    <property type="evidence" value="ECO:0007669"/>
    <property type="project" value="InterPro"/>
</dbReference>
<evidence type="ECO:0000256" key="17">
    <source>
        <dbReference type="ARBA" id="ARBA00064003"/>
    </source>
</evidence>
<dbReference type="CDD" id="cd16922">
    <property type="entry name" value="HATPase_EvgS-ArcB-TorS-like"/>
    <property type="match status" value="1"/>
</dbReference>
<dbReference type="RefSeq" id="WP_154377391.1">
    <property type="nucleotide sequence ID" value="NZ_WKJJ01000013.1"/>
</dbReference>
<dbReference type="FunFam" id="3.30.565.10:FF:000010">
    <property type="entry name" value="Sensor histidine kinase RcsC"/>
    <property type="match status" value="1"/>
</dbReference>
<dbReference type="SMART" id="SM00387">
    <property type="entry name" value="HATPase_c"/>
    <property type="match status" value="1"/>
</dbReference>
<comment type="caution">
    <text evidence="26">The sequence shown here is derived from an EMBL/GenBank/DDBJ whole genome shotgun (WGS) entry which is preliminary data.</text>
</comment>
<dbReference type="Gene3D" id="1.20.120.160">
    <property type="entry name" value="HPT domain"/>
    <property type="match status" value="1"/>
</dbReference>
<reference evidence="26 27" key="1">
    <citation type="submission" date="2019-11" db="EMBL/GenBank/DDBJ databases">
        <title>Novel species isolated from a subtropical stream in China.</title>
        <authorList>
            <person name="Lu H."/>
        </authorList>
    </citation>
    <scope>NUCLEOTIDE SEQUENCE [LARGE SCALE GENOMIC DNA]</scope>
    <source>
        <strain evidence="26 27">FT92W</strain>
    </source>
</reference>
<dbReference type="InterPro" id="IPR005467">
    <property type="entry name" value="His_kinase_dom"/>
</dbReference>
<comment type="function">
    <text evidence="16">Member of the two-component regulatory system BvgS/BvgA. Phosphorylates BvgA via a four-step phosphorelay in response to environmental signals.</text>
</comment>
<dbReference type="PRINTS" id="PR00344">
    <property type="entry name" value="BCTRLSENSOR"/>
</dbReference>
<evidence type="ECO:0000256" key="4">
    <source>
        <dbReference type="ARBA" id="ARBA00022475"/>
    </source>
</evidence>
<dbReference type="Pfam" id="PF01627">
    <property type="entry name" value="Hpt"/>
    <property type="match status" value="1"/>
</dbReference>
<dbReference type="FunFam" id="1.10.287.130:FF:000002">
    <property type="entry name" value="Two-component osmosensing histidine kinase"/>
    <property type="match status" value="1"/>
</dbReference>
<evidence type="ECO:0000313" key="26">
    <source>
        <dbReference type="EMBL" id="MRV74118.1"/>
    </source>
</evidence>
<dbReference type="Gene3D" id="3.30.565.10">
    <property type="entry name" value="Histidine kinase-like ATPase, C-terminal domain"/>
    <property type="match status" value="1"/>
</dbReference>
<keyword evidence="9" id="KW-0547">Nucleotide-binding</keyword>
<keyword evidence="4" id="KW-1003">Cell membrane</keyword>
<evidence type="ECO:0000256" key="12">
    <source>
        <dbReference type="ARBA" id="ARBA00022989"/>
    </source>
</evidence>
<dbReference type="InterPro" id="IPR003594">
    <property type="entry name" value="HATPase_dom"/>
</dbReference>
<evidence type="ECO:0000256" key="7">
    <source>
        <dbReference type="ARBA" id="ARBA00022692"/>
    </source>
</evidence>
<evidence type="ECO:0000256" key="16">
    <source>
        <dbReference type="ARBA" id="ARBA00058004"/>
    </source>
</evidence>
<organism evidence="26 27">
    <name type="scientific">Pseudoduganella rivuli</name>
    <dbReference type="NCBI Taxonomy" id="2666085"/>
    <lineage>
        <taxon>Bacteria</taxon>
        <taxon>Pseudomonadati</taxon>
        <taxon>Pseudomonadota</taxon>
        <taxon>Betaproteobacteria</taxon>
        <taxon>Burkholderiales</taxon>
        <taxon>Oxalobacteraceae</taxon>
        <taxon>Telluria group</taxon>
        <taxon>Pseudoduganella</taxon>
    </lineage>
</organism>
<protein>
    <recommendedName>
        <fullName evidence="18">Sensory/regulatory protein RpfC</fullName>
        <ecNumber evidence="3">2.7.13.3</ecNumber>
    </recommendedName>
    <alternativeName>
        <fullName evidence="19">Virulence sensor protein BvgS</fullName>
    </alternativeName>
</protein>
<dbReference type="CDD" id="cd17546">
    <property type="entry name" value="REC_hyHK_CKI1_RcsC-like"/>
    <property type="match status" value="2"/>
</dbReference>
<dbReference type="CDD" id="cd12915">
    <property type="entry name" value="PDC2_DGC_like"/>
    <property type="match status" value="1"/>
</dbReference>
<dbReference type="GO" id="GO:0005524">
    <property type="term" value="F:ATP binding"/>
    <property type="evidence" value="ECO:0007669"/>
    <property type="project" value="UniProtKB-KW"/>
</dbReference>
<dbReference type="Pfam" id="PF00072">
    <property type="entry name" value="Response_reg"/>
    <property type="match status" value="2"/>
</dbReference>
<dbReference type="Proteomes" id="UP000446768">
    <property type="component" value="Unassembled WGS sequence"/>
</dbReference>
<feature type="domain" description="Histidine kinase" evidence="23">
    <location>
        <begin position="346"/>
        <end position="569"/>
    </location>
</feature>
<dbReference type="InterPro" id="IPR001789">
    <property type="entry name" value="Sig_transdc_resp-reg_receiver"/>
</dbReference>
<keyword evidence="8" id="KW-0732">Signal</keyword>
<evidence type="ECO:0000259" key="25">
    <source>
        <dbReference type="PROSITE" id="PS50894"/>
    </source>
</evidence>
<dbReference type="SMART" id="SM00448">
    <property type="entry name" value="REC"/>
    <property type="match status" value="2"/>
</dbReference>
<dbReference type="Gene3D" id="3.40.50.2300">
    <property type="match status" value="2"/>
</dbReference>
<comment type="catalytic activity">
    <reaction evidence="1">
        <text>ATP + protein L-histidine = ADP + protein N-phospho-L-histidine.</text>
        <dbReference type="EC" id="2.7.13.3"/>
    </reaction>
</comment>
<evidence type="ECO:0000256" key="10">
    <source>
        <dbReference type="ARBA" id="ARBA00022777"/>
    </source>
</evidence>
<feature type="modified residue" description="4-aspartylphosphate" evidence="21">
    <location>
        <position position="790"/>
    </location>
</feature>